<protein>
    <recommendedName>
        <fullName evidence="5">Hflx-type G domain-containing protein</fullName>
    </recommendedName>
</protein>
<evidence type="ECO:0000259" key="5">
    <source>
        <dbReference type="PROSITE" id="PS51705"/>
    </source>
</evidence>
<evidence type="ECO:0000256" key="2">
    <source>
        <dbReference type="ARBA" id="ARBA00022741"/>
    </source>
</evidence>
<dbReference type="InterPro" id="IPR042108">
    <property type="entry name" value="GTPase_HflX_N_sf"/>
</dbReference>
<dbReference type="RefSeq" id="XP_019754941.1">
    <property type="nucleotide sequence ID" value="XM_019899382.2"/>
</dbReference>
<dbReference type="FunFam" id="3.40.50.300:FF:000886">
    <property type="entry name" value="Putative GTP-binding protein 6"/>
    <property type="match status" value="1"/>
</dbReference>
<reference evidence="6" key="2">
    <citation type="submission" date="2024-08" db="UniProtKB">
        <authorList>
            <consortium name="EnsemblMetazoa"/>
        </authorList>
    </citation>
    <scope>IDENTIFICATION</scope>
</reference>
<feature type="domain" description="Hflx-type G" evidence="5">
    <location>
        <begin position="246"/>
        <end position="413"/>
    </location>
</feature>
<dbReference type="EnsemblMetazoa" id="XM_019899384.1">
    <property type="protein sequence ID" value="XP_019754943.1"/>
    <property type="gene ID" value="LOC109533875"/>
</dbReference>
<accession>A0AAR5P1A8</accession>
<name>A0AAR5P1A8_DENPD</name>
<dbReference type="KEGG" id="dpa:109533875"/>
<dbReference type="SUPFAM" id="SSF52540">
    <property type="entry name" value="P-loop containing nucleoside triphosphate hydrolases"/>
    <property type="match status" value="1"/>
</dbReference>
<dbReference type="GO" id="GO:0005737">
    <property type="term" value="C:cytoplasm"/>
    <property type="evidence" value="ECO:0007669"/>
    <property type="project" value="TreeGrafter"/>
</dbReference>
<dbReference type="Pfam" id="PF01926">
    <property type="entry name" value="MMR_HSR1"/>
    <property type="match status" value="1"/>
</dbReference>
<dbReference type="PANTHER" id="PTHR10229">
    <property type="entry name" value="GTP-BINDING PROTEIN HFLX"/>
    <property type="match status" value="1"/>
</dbReference>
<reference evidence="7" key="1">
    <citation type="journal article" date="2013" name="Genome Biol.">
        <title>Draft genome of the mountain pine beetle, Dendroctonus ponderosae Hopkins, a major forest pest.</title>
        <authorList>
            <person name="Keeling C.I."/>
            <person name="Yuen M.M."/>
            <person name="Liao N.Y."/>
            <person name="Docking T.R."/>
            <person name="Chan S.K."/>
            <person name="Taylor G.A."/>
            <person name="Palmquist D.L."/>
            <person name="Jackman S.D."/>
            <person name="Nguyen A."/>
            <person name="Li M."/>
            <person name="Henderson H."/>
            <person name="Janes J.K."/>
            <person name="Zhao Y."/>
            <person name="Pandoh P."/>
            <person name="Moore R."/>
            <person name="Sperling F.A."/>
            <person name="Huber D.P."/>
            <person name="Birol I."/>
            <person name="Jones S.J."/>
            <person name="Bohlmann J."/>
        </authorList>
    </citation>
    <scope>NUCLEOTIDE SEQUENCE</scope>
</reference>
<dbReference type="InterPro" id="IPR027417">
    <property type="entry name" value="P-loop_NTPase"/>
</dbReference>
<dbReference type="RefSeq" id="XP_019754942.1">
    <property type="nucleotide sequence ID" value="XM_019899383.2"/>
</dbReference>
<dbReference type="InterPro" id="IPR006073">
    <property type="entry name" value="GTP-bd"/>
</dbReference>
<dbReference type="InterPro" id="IPR030394">
    <property type="entry name" value="G_HFLX_dom"/>
</dbReference>
<dbReference type="GO" id="GO:0043022">
    <property type="term" value="F:ribosome binding"/>
    <property type="evidence" value="ECO:0007669"/>
    <property type="project" value="TreeGrafter"/>
</dbReference>
<dbReference type="Proteomes" id="UP000019118">
    <property type="component" value="Unassembled WGS sequence"/>
</dbReference>
<organism evidence="6 7">
    <name type="scientific">Dendroctonus ponderosae</name>
    <name type="common">Mountain pine beetle</name>
    <dbReference type="NCBI Taxonomy" id="77166"/>
    <lineage>
        <taxon>Eukaryota</taxon>
        <taxon>Metazoa</taxon>
        <taxon>Ecdysozoa</taxon>
        <taxon>Arthropoda</taxon>
        <taxon>Hexapoda</taxon>
        <taxon>Insecta</taxon>
        <taxon>Pterygota</taxon>
        <taxon>Neoptera</taxon>
        <taxon>Endopterygota</taxon>
        <taxon>Coleoptera</taxon>
        <taxon>Polyphaga</taxon>
        <taxon>Cucujiformia</taxon>
        <taxon>Curculionidae</taxon>
        <taxon>Scolytinae</taxon>
        <taxon>Dendroctonus</taxon>
    </lineage>
</organism>
<dbReference type="InterPro" id="IPR016496">
    <property type="entry name" value="GTPase_HflX"/>
</dbReference>
<dbReference type="InterPro" id="IPR025121">
    <property type="entry name" value="GTPase_HflX_N"/>
</dbReference>
<evidence type="ECO:0000256" key="4">
    <source>
        <dbReference type="ARBA" id="ARBA00023134"/>
    </source>
</evidence>
<dbReference type="PROSITE" id="PS51705">
    <property type="entry name" value="G_HFLX"/>
    <property type="match status" value="1"/>
</dbReference>
<dbReference type="RefSeq" id="XP_019754943.1">
    <property type="nucleotide sequence ID" value="XM_019899384.2"/>
</dbReference>
<keyword evidence="3" id="KW-0460">Magnesium</keyword>
<keyword evidence="2" id="KW-0547">Nucleotide-binding</keyword>
<dbReference type="EnsemblMetazoa" id="XM_019899382.1">
    <property type="protein sequence ID" value="XP_019754941.1"/>
    <property type="gene ID" value="LOC109533875"/>
</dbReference>
<dbReference type="AlphaFoldDB" id="A0AAR5P1A8"/>
<evidence type="ECO:0000256" key="3">
    <source>
        <dbReference type="ARBA" id="ARBA00022842"/>
    </source>
</evidence>
<keyword evidence="7" id="KW-1185">Reference proteome</keyword>
<dbReference type="Gene3D" id="3.40.50.11060">
    <property type="entry name" value="GTPase HflX, N-terminal domain"/>
    <property type="match status" value="1"/>
</dbReference>
<evidence type="ECO:0000256" key="1">
    <source>
        <dbReference type="ARBA" id="ARBA00022723"/>
    </source>
</evidence>
<evidence type="ECO:0000313" key="6">
    <source>
        <dbReference type="EnsemblMetazoa" id="XP_019754943.1"/>
    </source>
</evidence>
<dbReference type="Pfam" id="PF13167">
    <property type="entry name" value="GTP-bdg_N"/>
    <property type="match status" value="1"/>
</dbReference>
<proteinExistence type="predicted"/>
<dbReference type="CDD" id="cd01878">
    <property type="entry name" value="HflX"/>
    <property type="match status" value="1"/>
</dbReference>
<sequence length="470" mass="53369">MLPFRYCGRLGRTIRFRSRTNHRTLCSQNEENLSDDLSEVLSSDNEYNHIAEHYFHLKEAHKCLIIQPYVKWGPKKLTITPEEQLGEAIALINTLPAWNVKDTVTVPMDNLERKTLFKSGTMDRIKKLVQNNSDITAIFVNSSSINKSTTGILQGNFNRPILDRYKVVMQILKAHATSKHAKLQVALAELYYVQRKSEKDLMFKTYNTEALRLMFNEREKKIKNQINILRNQRNLLRNNRKRMEFPVVAVVGYTNAGKTSLIKSLTGEQALTPKNQLFATLDVTAHAGQLPSGLEVLFIDTVGFISDIPTNLIECFVATLEDALLADVILHIEDISSESYEYKRQHVVKTLEQLEKQVGCKNIMTKVISVGNKCDLADGRDIKDANVLLISADKGIGLEKLRSQLEESVLYRTDRQKIAISIPNGGDEIRWLYKNATILDEIPDPKDLQSISVKAIITKANLAKFKHAFI</sequence>
<dbReference type="GO" id="GO:0005525">
    <property type="term" value="F:GTP binding"/>
    <property type="evidence" value="ECO:0007669"/>
    <property type="project" value="InterPro"/>
</dbReference>
<keyword evidence="1" id="KW-0479">Metal-binding</keyword>
<evidence type="ECO:0000313" key="7">
    <source>
        <dbReference type="Proteomes" id="UP000019118"/>
    </source>
</evidence>
<dbReference type="PANTHER" id="PTHR10229:SF0">
    <property type="entry name" value="GTP-BINDING PROTEIN 6-RELATED"/>
    <property type="match status" value="1"/>
</dbReference>
<dbReference type="EnsemblMetazoa" id="XM_019899383.1">
    <property type="protein sequence ID" value="XP_019754942.1"/>
    <property type="gene ID" value="LOC109533875"/>
</dbReference>
<dbReference type="Gene3D" id="3.40.50.300">
    <property type="entry name" value="P-loop containing nucleotide triphosphate hydrolases"/>
    <property type="match status" value="1"/>
</dbReference>
<dbReference type="GeneID" id="109533875"/>
<keyword evidence="4" id="KW-0342">GTP-binding</keyword>